<dbReference type="InterPro" id="IPR037191">
    <property type="entry name" value="VPS9_dom_sf"/>
</dbReference>
<reference evidence="2" key="1">
    <citation type="journal article" date="2023" name="Mol. Biol. Evol.">
        <title>Third-Generation Sequencing Reveals the Adaptive Role of the Epigenome in Three Deep-Sea Polychaetes.</title>
        <authorList>
            <person name="Perez M."/>
            <person name="Aroh O."/>
            <person name="Sun Y."/>
            <person name="Lan Y."/>
            <person name="Juniper S.K."/>
            <person name="Young C.R."/>
            <person name="Angers B."/>
            <person name="Qian P.Y."/>
        </authorList>
    </citation>
    <scope>NUCLEOTIDE SEQUENCE</scope>
    <source>
        <strain evidence="2">R07B-5</strain>
    </source>
</reference>
<dbReference type="Proteomes" id="UP001209878">
    <property type="component" value="Unassembled WGS sequence"/>
</dbReference>
<accession>A0AAD9KIE5</accession>
<dbReference type="AlphaFoldDB" id="A0AAD9KIE5"/>
<name>A0AAD9KIE5_RIDPI</name>
<sequence length="177" mass="20138">MGILFPVLPPAESDAVEICSESAADPSRTGEGMGTTEVFSPAGLLHPLLLPKLYPPLFDLYALYNEKEDEVYWKRVLHWNRQPDVALMSYLGLAPTSFCPAEKLQQIHQTFHEINKAVQAQLSRDHRWCMDDLFPVFMYIVVRARIQHLGAEIHFIDDLMEPHLQHGELGMLLPDST</sequence>
<dbReference type="Gene3D" id="1.20.1050.80">
    <property type="entry name" value="VPS9 domain"/>
    <property type="match status" value="1"/>
</dbReference>
<organism evidence="2 3">
    <name type="scientific">Ridgeia piscesae</name>
    <name type="common">Tubeworm</name>
    <dbReference type="NCBI Taxonomy" id="27915"/>
    <lineage>
        <taxon>Eukaryota</taxon>
        <taxon>Metazoa</taxon>
        <taxon>Spiralia</taxon>
        <taxon>Lophotrochozoa</taxon>
        <taxon>Annelida</taxon>
        <taxon>Polychaeta</taxon>
        <taxon>Sedentaria</taxon>
        <taxon>Canalipalpata</taxon>
        <taxon>Sabellida</taxon>
        <taxon>Siboglinidae</taxon>
        <taxon>Ridgeia</taxon>
    </lineage>
</organism>
<dbReference type="PANTHER" id="PTHR46089">
    <property type="entry name" value="ALSIN HOMOLOG"/>
    <property type="match status" value="1"/>
</dbReference>
<dbReference type="Pfam" id="PF02204">
    <property type="entry name" value="VPS9"/>
    <property type="match status" value="1"/>
</dbReference>
<evidence type="ECO:0000313" key="3">
    <source>
        <dbReference type="Proteomes" id="UP001209878"/>
    </source>
</evidence>
<dbReference type="SUPFAM" id="SSF109993">
    <property type="entry name" value="VPS9 domain"/>
    <property type="match status" value="1"/>
</dbReference>
<dbReference type="GO" id="GO:0005085">
    <property type="term" value="F:guanyl-nucleotide exchange factor activity"/>
    <property type="evidence" value="ECO:0007669"/>
    <property type="project" value="TreeGrafter"/>
</dbReference>
<evidence type="ECO:0000259" key="1">
    <source>
        <dbReference type="PROSITE" id="PS51205"/>
    </source>
</evidence>
<dbReference type="InterPro" id="IPR051984">
    <property type="entry name" value="Alsin"/>
</dbReference>
<dbReference type="GO" id="GO:0005737">
    <property type="term" value="C:cytoplasm"/>
    <property type="evidence" value="ECO:0007669"/>
    <property type="project" value="TreeGrafter"/>
</dbReference>
<feature type="domain" description="VPS9" evidence="1">
    <location>
        <begin position="54"/>
        <end position="177"/>
    </location>
</feature>
<evidence type="ECO:0000313" key="2">
    <source>
        <dbReference type="EMBL" id="KAK2171794.1"/>
    </source>
</evidence>
<dbReference type="EMBL" id="JAODUO010001025">
    <property type="protein sequence ID" value="KAK2171794.1"/>
    <property type="molecule type" value="Genomic_DNA"/>
</dbReference>
<protein>
    <recommendedName>
        <fullName evidence="1">VPS9 domain-containing protein</fullName>
    </recommendedName>
</protein>
<comment type="caution">
    <text evidence="2">The sequence shown here is derived from an EMBL/GenBank/DDBJ whole genome shotgun (WGS) entry which is preliminary data.</text>
</comment>
<dbReference type="GO" id="GO:0016197">
    <property type="term" value="P:endosomal transport"/>
    <property type="evidence" value="ECO:0007669"/>
    <property type="project" value="TreeGrafter"/>
</dbReference>
<dbReference type="PANTHER" id="PTHR46089:SF2">
    <property type="entry name" value="ALSIN HOMOLOG"/>
    <property type="match status" value="1"/>
</dbReference>
<keyword evidence="3" id="KW-1185">Reference proteome</keyword>
<dbReference type="PROSITE" id="PS51205">
    <property type="entry name" value="VPS9"/>
    <property type="match status" value="1"/>
</dbReference>
<dbReference type="InterPro" id="IPR003123">
    <property type="entry name" value="VPS9"/>
</dbReference>
<gene>
    <name evidence="2" type="ORF">NP493_1026g00074</name>
</gene>
<proteinExistence type="predicted"/>
<dbReference type="GO" id="GO:0031267">
    <property type="term" value="F:small GTPase binding"/>
    <property type="evidence" value="ECO:0007669"/>
    <property type="project" value="TreeGrafter"/>
</dbReference>